<dbReference type="Proteomes" id="UP000017984">
    <property type="component" value="Chromosome"/>
</dbReference>
<protein>
    <submittedName>
        <fullName evidence="1">Uncharacterized protein</fullName>
    </submittedName>
</protein>
<dbReference type="AlphaFoldDB" id="V6JGG7"/>
<organism evidence="1 2">
    <name type="scientific">Streptomyces roseochromogenus subsp. oscitans DS 12.976</name>
    <dbReference type="NCBI Taxonomy" id="1352936"/>
    <lineage>
        <taxon>Bacteria</taxon>
        <taxon>Bacillati</taxon>
        <taxon>Actinomycetota</taxon>
        <taxon>Actinomycetes</taxon>
        <taxon>Kitasatosporales</taxon>
        <taxon>Streptomycetaceae</taxon>
        <taxon>Streptomyces</taxon>
    </lineage>
</organism>
<keyword evidence="2" id="KW-1185">Reference proteome</keyword>
<gene>
    <name evidence="1" type="ORF">M878_45445</name>
</gene>
<evidence type="ECO:0000313" key="2">
    <source>
        <dbReference type="Proteomes" id="UP000017984"/>
    </source>
</evidence>
<sequence length="51" mass="5371">MALTDLLCIELGELLLCAGEADLESFDLTEPPVLFCFGDSGDQVVADVGKP</sequence>
<accession>V6JGG7</accession>
<dbReference type="PATRIC" id="fig|1352936.5.peg.9451"/>
<proteinExistence type="predicted"/>
<reference evidence="1 2" key="1">
    <citation type="journal article" date="2014" name="Genome Announc.">
        <title>Draft Genome Sequence of Streptomyces roseochromogenes subsp. oscitans DS 12.976, Producer of the Aminocoumarin Antibiotic Clorobiocin.</title>
        <authorList>
            <person name="Ruckert C."/>
            <person name="Kalinowski J."/>
            <person name="Heide L."/>
            <person name="Apel A.K."/>
        </authorList>
    </citation>
    <scope>NUCLEOTIDE SEQUENCE [LARGE SCALE GENOMIC DNA]</scope>
    <source>
        <strain evidence="1 2">DS 12.976</strain>
    </source>
</reference>
<dbReference type="EMBL" id="AWQX01000395">
    <property type="protein sequence ID" value="EST18221.1"/>
    <property type="molecule type" value="Genomic_DNA"/>
</dbReference>
<name>V6JGG7_STRRC</name>
<comment type="caution">
    <text evidence="1">The sequence shown here is derived from an EMBL/GenBank/DDBJ whole genome shotgun (WGS) entry which is preliminary data.</text>
</comment>
<evidence type="ECO:0000313" key="1">
    <source>
        <dbReference type="EMBL" id="EST18221.1"/>
    </source>
</evidence>
<dbReference type="HOGENOM" id="CLU_3104516_0_0_11"/>